<evidence type="ECO:0000313" key="3">
    <source>
        <dbReference type="Proteomes" id="UP000238916"/>
    </source>
</evidence>
<feature type="region of interest" description="Disordered" evidence="1">
    <location>
        <begin position="1"/>
        <end position="39"/>
    </location>
</feature>
<dbReference type="AlphaFoldDB" id="A0A2U3LTN1"/>
<dbReference type="EMBL" id="OMOF01000783">
    <property type="protein sequence ID" value="SPF55218.1"/>
    <property type="molecule type" value="Genomic_DNA"/>
</dbReference>
<accession>A0A2U3LTN1</accession>
<sequence length="39" mass="4444">MRHRATTAQQLWRSNTGTPFGVPARLSNAASYKPVTRWE</sequence>
<evidence type="ECO:0000313" key="2">
    <source>
        <dbReference type="EMBL" id="SPF55218.1"/>
    </source>
</evidence>
<gene>
    <name evidence="2" type="ORF">SBF1_8030003</name>
</gene>
<dbReference type="Proteomes" id="UP000238916">
    <property type="component" value="Unassembled WGS sequence"/>
</dbReference>
<organism evidence="2 3">
    <name type="scientific">Candidatus Desulfosporosinus infrequens</name>
    <dbReference type="NCBI Taxonomy" id="2043169"/>
    <lineage>
        <taxon>Bacteria</taxon>
        <taxon>Bacillati</taxon>
        <taxon>Bacillota</taxon>
        <taxon>Clostridia</taxon>
        <taxon>Eubacteriales</taxon>
        <taxon>Desulfitobacteriaceae</taxon>
        <taxon>Desulfosporosinus</taxon>
    </lineage>
</organism>
<proteinExistence type="predicted"/>
<reference evidence="3" key="1">
    <citation type="submission" date="2018-02" db="EMBL/GenBank/DDBJ databases">
        <authorList>
            <person name="Hausmann B."/>
        </authorList>
    </citation>
    <scope>NUCLEOTIDE SEQUENCE [LARGE SCALE GENOMIC DNA]</scope>
    <source>
        <strain evidence="3">Peat soil MAG SbF1</strain>
    </source>
</reference>
<name>A0A2U3LTN1_9FIRM</name>
<evidence type="ECO:0000256" key="1">
    <source>
        <dbReference type="SAM" id="MobiDB-lite"/>
    </source>
</evidence>
<protein>
    <submittedName>
        <fullName evidence="2">Uncharacterized protein</fullName>
    </submittedName>
</protein>
<feature type="compositionally biased region" description="Polar residues" evidence="1">
    <location>
        <begin position="1"/>
        <end position="18"/>
    </location>
</feature>